<evidence type="ECO:0000256" key="1">
    <source>
        <dbReference type="ARBA" id="ARBA00022614"/>
    </source>
</evidence>
<feature type="transmembrane region" description="Helical" evidence="3">
    <location>
        <begin position="12"/>
        <end position="35"/>
    </location>
</feature>
<dbReference type="InterPro" id="IPR032675">
    <property type="entry name" value="LRR_dom_sf"/>
</dbReference>
<keyword evidence="1" id="KW-0433">Leucine-rich repeat</keyword>
<accession>A0A0C9RSZ6</accession>
<dbReference type="Pfam" id="PF13855">
    <property type="entry name" value="LRR_8"/>
    <property type="match status" value="1"/>
</dbReference>
<dbReference type="PANTHER" id="PTHR45712:SF22">
    <property type="entry name" value="INSULIN-LIKE GROWTH FACTOR-BINDING PROTEIN COMPLEX ACID LABILE SUBUNIT"/>
    <property type="match status" value="1"/>
</dbReference>
<dbReference type="EMBL" id="GBYB01011755">
    <property type="protein sequence ID" value="JAG81522.1"/>
    <property type="molecule type" value="Transcribed_RNA"/>
</dbReference>
<dbReference type="InterPro" id="IPR050333">
    <property type="entry name" value="SLRP"/>
</dbReference>
<name>A0A0C9RSZ6_9HYME</name>
<dbReference type="InterPro" id="IPR026906">
    <property type="entry name" value="LRR_5"/>
</dbReference>
<sequence length="333" mass="38464">QQIEGHTCMEIQLIFVFLSTLSLVAGNFDFCYMLHYNAQMCKPANSSVLMNIYRGRVNESVILINNSSHIDVEMYPDSTVNRSTYGMMTFTEDSFKDLQKLRSIRLSVVEFQGTPSPFVNLQFLESIAFRDNNLSEFPREFFRGIPHLKTISVYDQEIRNLPKNSLDEVGDHLENLELKKLQLESIEPGAFSRLSHLKNLILDDNQLQALGPEIFEGLGHLETLQVQKNQVKSIEPRTFDGSPRLRELNLEFNYLETLPDKIFHRLENLKTLLLYHNQIINKFYDLTAGLKNLTVWSFGEITKHTSELSVVDPPEIGSLIRIIYLMEKENPEM</sequence>
<dbReference type="Gene3D" id="3.80.10.10">
    <property type="entry name" value="Ribonuclease Inhibitor"/>
    <property type="match status" value="1"/>
</dbReference>
<dbReference type="PANTHER" id="PTHR45712">
    <property type="entry name" value="AGAP008170-PA"/>
    <property type="match status" value="1"/>
</dbReference>
<dbReference type="Pfam" id="PF13306">
    <property type="entry name" value="LRR_5"/>
    <property type="match status" value="1"/>
</dbReference>
<keyword evidence="3" id="KW-0812">Transmembrane</keyword>
<dbReference type="PROSITE" id="PS51450">
    <property type="entry name" value="LRR"/>
    <property type="match status" value="1"/>
</dbReference>
<dbReference type="SMART" id="SM00369">
    <property type="entry name" value="LRR_TYP"/>
    <property type="match status" value="4"/>
</dbReference>
<dbReference type="InterPro" id="IPR001611">
    <property type="entry name" value="Leu-rich_rpt"/>
</dbReference>
<feature type="non-terminal residue" evidence="4">
    <location>
        <position position="1"/>
    </location>
</feature>
<evidence type="ECO:0000256" key="3">
    <source>
        <dbReference type="SAM" id="Phobius"/>
    </source>
</evidence>
<dbReference type="SMART" id="SM00364">
    <property type="entry name" value="LRR_BAC"/>
    <property type="match status" value="4"/>
</dbReference>
<evidence type="ECO:0000256" key="2">
    <source>
        <dbReference type="ARBA" id="ARBA00022737"/>
    </source>
</evidence>
<protein>
    <submittedName>
        <fullName evidence="4">Lrrc15_7 protein</fullName>
    </submittedName>
</protein>
<keyword evidence="3" id="KW-0472">Membrane</keyword>
<evidence type="ECO:0000313" key="4">
    <source>
        <dbReference type="EMBL" id="JAG81522.1"/>
    </source>
</evidence>
<reference evidence="4" key="1">
    <citation type="submission" date="2015-01" db="EMBL/GenBank/DDBJ databases">
        <title>Transcriptome Assembly of Fopius arisanus.</title>
        <authorList>
            <person name="Geib S."/>
        </authorList>
    </citation>
    <scope>NUCLEOTIDE SEQUENCE</scope>
</reference>
<dbReference type="AlphaFoldDB" id="A0A0C9RSZ6"/>
<dbReference type="SUPFAM" id="SSF52058">
    <property type="entry name" value="L domain-like"/>
    <property type="match status" value="1"/>
</dbReference>
<gene>
    <name evidence="4" type="primary">Lrrc15_7</name>
    <name evidence="4" type="ORF">g.16200</name>
</gene>
<organism evidence="4">
    <name type="scientific">Fopius arisanus</name>
    <dbReference type="NCBI Taxonomy" id="64838"/>
    <lineage>
        <taxon>Eukaryota</taxon>
        <taxon>Metazoa</taxon>
        <taxon>Ecdysozoa</taxon>
        <taxon>Arthropoda</taxon>
        <taxon>Hexapoda</taxon>
        <taxon>Insecta</taxon>
        <taxon>Pterygota</taxon>
        <taxon>Neoptera</taxon>
        <taxon>Endopterygota</taxon>
        <taxon>Hymenoptera</taxon>
        <taxon>Apocrita</taxon>
        <taxon>Ichneumonoidea</taxon>
        <taxon>Braconidae</taxon>
        <taxon>Opiinae</taxon>
        <taxon>Fopius</taxon>
    </lineage>
</organism>
<proteinExistence type="predicted"/>
<keyword evidence="2" id="KW-0677">Repeat</keyword>
<dbReference type="InterPro" id="IPR003591">
    <property type="entry name" value="Leu-rich_rpt_typical-subtyp"/>
</dbReference>
<keyword evidence="3" id="KW-1133">Transmembrane helix</keyword>